<dbReference type="Proteomes" id="UP001347796">
    <property type="component" value="Unassembled WGS sequence"/>
</dbReference>
<gene>
    <name evidence="2" type="ORF">SNE40_001797</name>
</gene>
<dbReference type="AlphaFoldDB" id="A0AAN8K5S3"/>
<evidence type="ECO:0000313" key="2">
    <source>
        <dbReference type="EMBL" id="KAK6189807.1"/>
    </source>
</evidence>
<feature type="compositionally biased region" description="Polar residues" evidence="1">
    <location>
        <begin position="260"/>
        <end position="270"/>
    </location>
</feature>
<organism evidence="2 3">
    <name type="scientific">Patella caerulea</name>
    <name type="common">Rayed Mediterranean limpet</name>
    <dbReference type="NCBI Taxonomy" id="87958"/>
    <lineage>
        <taxon>Eukaryota</taxon>
        <taxon>Metazoa</taxon>
        <taxon>Spiralia</taxon>
        <taxon>Lophotrochozoa</taxon>
        <taxon>Mollusca</taxon>
        <taxon>Gastropoda</taxon>
        <taxon>Patellogastropoda</taxon>
        <taxon>Patelloidea</taxon>
        <taxon>Patellidae</taxon>
        <taxon>Patella</taxon>
    </lineage>
</organism>
<sequence>MANRKALQLMIQKYGEDEAHLATRTNLMYIPWKVLFDLANITDPRDVTGRRDYHVVGEGFGLTSVEIIAIHERKRESSVTMAIFEAVSRNGKTYMDLLVIWLQHTIDGINKILESWPETLQRKRGSELRNCNPRASFLTPVQTSWDCPPTLQSNHRFTSRRNNIPDEHHSCLHWQPDNFNGDNNQSIVSQSTNISNENNLSVGIAPHRPGTQYRPNIDSSNQVPSTPRQRVCEPGSNPTEGGNIPTFIQQNISFGDDDASSSQRQITDSPENPFENHHLYSPGPSNRFIEDPTSRFASVTAGPEPTLDHQVHNSTVASPPCLEHQIVDHQVNNSTSSSLPGLEHQIMDQQKPNGAHRMQNVGNGSEMPLNGRSINQEMALSITDKIEYIKDWFKNNPLTREEQWKQSMTWSAPSTVPPTEPEVKVKEVQVFICGDDNEKNRTIADKLAAKFTHEKVSFVSDEPSRVKGFPRFSQKDRQTVPGDSEKFIEEVFKNAKFVLLLQSKGFMKYISVASRSKDSIVRKHQERLCNIFSWIDAEQRERNRRPGRLLLLETDREFPPRFISKLYDLYFKRNED</sequence>
<feature type="region of interest" description="Disordered" evidence="1">
    <location>
        <begin position="197"/>
        <end position="286"/>
    </location>
</feature>
<accession>A0AAN8K5S3</accession>
<reference evidence="2 3" key="1">
    <citation type="submission" date="2024-01" db="EMBL/GenBank/DDBJ databases">
        <title>The genome of the rayed Mediterranean limpet Patella caerulea (Linnaeus, 1758).</title>
        <authorList>
            <person name="Anh-Thu Weber A."/>
            <person name="Halstead-Nussloch G."/>
        </authorList>
    </citation>
    <scope>NUCLEOTIDE SEQUENCE [LARGE SCALE GENOMIC DNA]</scope>
    <source>
        <strain evidence="2">AATW-2023a</strain>
        <tissue evidence="2">Whole specimen</tissue>
    </source>
</reference>
<evidence type="ECO:0000313" key="3">
    <source>
        <dbReference type="Proteomes" id="UP001347796"/>
    </source>
</evidence>
<name>A0AAN8K5S3_PATCE</name>
<dbReference type="EMBL" id="JAZGQO010000002">
    <property type="protein sequence ID" value="KAK6189807.1"/>
    <property type="molecule type" value="Genomic_DNA"/>
</dbReference>
<feature type="compositionally biased region" description="Polar residues" evidence="1">
    <location>
        <begin position="213"/>
        <end position="228"/>
    </location>
</feature>
<evidence type="ECO:0000256" key="1">
    <source>
        <dbReference type="SAM" id="MobiDB-lite"/>
    </source>
</evidence>
<keyword evidence="3" id="KW-1185">Reference proteome</keyword>
<feature type="compositionally biased region" description="Polar residues" evidence="1">
    <location>
        <begin position="236"/>
        <end position="253"/>
    </location>
</feature>
<protein>
    <submittedName>
        <fullName evidence="2">Uncharacterized protein</fullName>
    </submittedName>
</protein>
<proteinExistence type="predicted"/>
<comment type="caution">
    <text evidence="2">The sequence shown here is derived from an EMBL/GenBank/DDBJ whole genome shotgun (WGS) entry which is preliminary data.</text>
</comment>